<dbReference type="Pfam" id="PF17170">
    <property type="entry name" value="DUF5128"/>
    <property type="match status" value="1"/>
</dbReference>
<dbReference type="InterPro" id="IPR011042">
    <property type="entry name" value="6-blade_b-propeller_TolB-like"/>
</dbReference>
<protein>
    <submittedName>
        <fullName evidence="2">6-bladed beta-propeller</fullName>
    </submittedName>
</protein>
<evidence type="ECO:0000313" key="3">
    <source>
        <dbReference type="Proteomes" id="UP000256321"/>
    </source>
</evidence>
<keyword evidence="4" id="KW-1185">Reference proteome</keyword>
<dbReference type="SUPFAM" id="SSF63829">
    <property type="entry name" value="Calcium-dependent phosphotriesterase"/>
    <property type="match status" value="1"/>
</dbReference>
<dbReference type="EMBL" id="JACRTI010000044">
    <property type="protein sequence ID" value="MBC8603044.1"/>
    <property type="molecule type" value="Genomic_DNA"/>
</dbReference>
<sequence>MKKSVFLFFMVLFLASEVDGQIVIPVKENLQNEKTINLSEIASDIRFVPLETTDDCLLGGDCYIQYADGQIFVSSDLLYRFDGKTGKFLNKIGSKGQGPGEYTNSLRYTVNPATKRVYVLQFKTMLEYDYEGNFLRTLPADNHNVGACCLLNDTQLVYANDSYNYTTENQADQLYTVDLQKGKIIGKIASPVDKKLRGALNLSSFDFFYRYNGQVCFKGSFQDEIYQIQSPKKKVPVYVLDRGFLKADYGKKNAEIDPRNRMKGIQIQNIFETDNYLLVSYTNEKNSYQGVFDKGEHSFVNAVDKNGKAGFTNDLTGGPSLIIFPFQVSPEGTIVNALNAGYLVEHRKDFEIDNPRLPSRKAEWDKVLDNLTEDSNPVIFLVTVKSGR</sequence>
<dbReference type="AlphaFoldDB" id="A0A3D8HB73"/>
<dbReference type="Proteomes" id="UP000256321">
    <property type="component" value="Unassembled WGS sequence"/>
</dbReference>
<reference evidence="2 3" key="1">
    <citation type="submission" date="2018-07" db="EMBL/GenBank/DDBJ databases">
        <title>Parabacteroides acidifaciens nov. sp., isolated from human feces.</title>
        <authorList>
            <person name="Wang Y.J."/>
        </authorList>
    </citation>
    <scope>NUCLEOTIDE SEQUENCE [LARGE SCALE GENOMIC DNA]</scope>
    <source>
        <strain evidence="2 3">426-9</strain>
    </source>
</reference>
<proteinExistence type="predicted"/>
<accession>A0A3D8HB73</accession>
<organism evidence="2 3">
    <name type="scientific">Parabacteroides acidifaciens</name>
    <dbReference type="NCBI Taxonomy" id="2290935"/>
    <lineage>
        <taxon>Bacteria</taxon>
        <taxon>Pseudomonadati</taxon>
        <taxon>Bacteroidota</taxon>
        <taxon>Bacteroidia</taxon>
        <taxon>Bacteroidales</taxon>
        <taxon>Tannerellaceae</taxon>
        <taxon>Parabacteroides</taxon>
    </lineage>
</organism>
<evidence type="ECO:0000313" key="1">
    <source>
        <dbReference type="EMBL" id="MBC8603044.1"/>
    </source>
</evidence>
<evidence type="ECO:0000313" key="2">
    <source>
        <dbReference type="EMBL" id="RDU48236.1"/>
    </source>
</evidence>
<reference evidence="1 4" key="2">
    <citation type="submission" date="2020-08" db="EMBL/GenBank/DDBJ databases">
        <title>Genome public.</title>
        <authorList>
            <person name="Liu C."/>
            <person name="Sun Q."/>
        </authorList>
    </citation>
    <scope>NUCLEOTIDE SEQUENCE [LARGE SCALE GENOMIC DNA]</scope>
    <source>
        <strain evidence="1 4">426_9</strain>
    </source>
</reference>
<dbReference type="Gene3D" id="2.120.10.30">
    <property type="entry name" value="TolB, C-terminal domain"/>
    <property type="match status" value="1"/>
</dbReference>
<name>A0A3D8HB73_9BACT</name>
<dbReference type="RefSeq" id="WP_115500535.1">
    <property type="nucleotide sequence ID" value="NZ_JACRTI010000044.1"/>
</dbReference>
<evidence type="ECO:0000313" key="4">
    <source>
        <dbReference type="Proteomes" id="UP000629596"/>
    </source>
</evidence>
<comment type="caution">
    <text evidence="2">The sequence shown here is derived from an EMBL/GenBank/DDBJ whole genome shotgun (WGS) entry which is preliminary data.</text>
</comment>
<dbReference type="EMBL" id="QREV01000044">
    <property type="protein sequence ID" value="RDU48236.1"/>
    <property type="molecule type" value="Genomic_DNA"/>
</dbReference>
<gene>
    <name evidence="2" type="ORF">DWU89_15490</name>
    <name evidence="1" type="ORF">H8784_15115</name>
</gene>
<dbReference type="Proteomes" id="UP000629596">
    <property type="component" value="Unassembled WGS sequence"/>
</dbReference>